<feature type="transmembrane region" description="Helical" evidence="17">
    <location>
        <begin position="601"/>
        <end position="621"/>
    </location>
</feature>
<dbReference type="Pfam" id="PF07664">
    <property type="entry name" value="FeoB_C"/>
    <property type="match status" value="1"/>
</dbReference>
<dbReference type="eggNOG" id="COG0370">
    <property type="taxonomic scope" value="Bacteria"/>
</dbReference>
<evidence type="ECO:0000256" key="13">
    <source>
        <dbReference type="ARBA" id="ARBA00023136"/>
    </source>
</evidence>
<dbReference type="NCBIfam" id="TIGR00437">
    <property type="entry name" value="feoB"/>
    <property type="match status" value="1"/>
</dbReference>
<dbReference type="InterPro" id="IPR030389">
    <property type="entry name" value="G_FEOB_dom"/>
</dbReference>
<dbReference type="PROSITE" id="PS51711">
    <property type="entry name" value="G_FEOB"/>
    <property type="match status" value="1"/>
</dbReference>
<dbReference type="InterPro" id="IPR050860">
    <property type="entry name" value="FeoB_GTPase"/>
</dbReference>
<evidence type="ECO:0000256" key="5">
    <source>
        <dbReference type="ARBA" id="ARBA00022496"/>
    </source>
</evidence>
<keyword evidence="16" id="KW-0460">Magnesium</keyword>
<organism evidence="19 20">
    <name type="scientific">Desulforamulus reducens (strain ATCC BAA-1160 / DSM 100696 / MI-1)</name>
    <name type="common">Desulfotomaculum reducens</name>
    <dbReference type="NCBI Taxonomy" id="349161"/>
    <lineage>
        <taxon>Bacteria</taxon>
        <taxon>Bacillati</taxon>
        <taxon>Bacillota</taxon>
        <taxon>Clostridia</taxon>
        <taxon>Eubacteriales</taxon>
        <taxon>Peptococcaceae</taxon>
        <taxon>Desulforamulus</taxon>
    </lineage>
</organism>
<keyword evidence="10 17" id="KW-0408">Iron</keyword>
<feature type="binding site" evidence="15">
    <location>
        <begin position="145"/>
        <end position="147"/>
    </location>
    <ligand>
        <name>GTP</name>
        <dbReference type="ChEBI" id="CHEBI:37565"/>
        <label>5</label>
    </ligand>
</feature>
<evidence type="ECO:0000256" key="8">
    <source>
        <dbReference type="ARBA" id="ARBA00022741"/>
    </source>
</evidence>
<keyword evidence="16" id="KW-0479">Metal-binding</keyword>
<evidence type="ECO:0000256" key="12">
    <source>
        <dbReference type="ARBA" id="ARBA00023134"/>
    </source>
</evidence>
<dbReference type="InterPro" id="IPR027417">
    <property type="entry name" value="P-loop_NTPase"/>
</dbReference>
<keyword evidence="3 17" id="KW-0813">Transport</keyword>
<feature type="binding site" evidence="16">
    <location>
        <position position="22"/>
    </location>
    <ligand>
        <name>Mg(2+)</name>
        <dbReference type="ChEBI" id="CHEBI:18420"/>
        <label>1</label>
    </ligand>
</feature>
<feature type="binding site" evidence="15">
    <location>
        <begin position="56"/>
        <end position="59"/>
    </location>
    <ligand>
        <name>GTP</name>
        <dbReference type="ChEBI" id="CHEBI:37565"/>
        <label>3</label>
    </ligand>
</feature>
<accession>A4J824</accession>
<feature type="binding site" evidence="15">
    <location>
        <begin position="35"/>
        <end position="39"/>
    </location>
    <ligand>
        <name>GTP</name>
        <dbReference type="ChEBI" id="CHEBI:37565"/>
        <label>2</label>
    </ligand>
</feature>
<dbReference type="InterPro" id="IPR005225">
    <property type="entry name" value="Small_GTP-bd"/>
</dbReference>
<evidence type="ECO:0000313" key="19">
    <source>
        <dbReference type="EMBL" id="ABO51227.1"/>
    </source>
</evidence>
<feature type="binding site" evidence="15">
    <location>
        <begin position="10"/>
        <end position="17"/>
    </location>
    <ligand>
        <name>GTP</name>
        <dbReference type="ChEBI" id="CHEBI:37565"/>
        <label>1</label>
    </ligand>
</feature>
<feature type="transmembrane region" description="Helical" evidence="17">
    <location>
        <begin position="466"/>
        <end position="487"/>
    </location>
</feature>
<evidence type="ECO:0000256" key="2">
    <source>
        <dbReference type="ARBA" id="ARBA00004429"/>
    </source>
</evidence>
<dbReference type="CDD" id="cd01879">
    <property type="entry name" value="FeoB"/>
    <property type="match status" value="1"/>
</dbReference>
<keyword evidence="4" id="KW-1003">Cell membrane</keyword>
<dbReference type="GO" id="GO:0005886">
    <property type="term" value="C:plasma membrane"/>
    <property type="evidence" value="ECO:0007669"/>
    <property type="project" value="UniProtKB-SubCell"/>
</dbReference>
<keyword evidence="13 17" id="KW-0472">Membrane</keyword>
<keyword evidence="5 17" id="KW-0410">Iron transport</keyword>
<evidence type="ECO:0000256" key="4">
    <source>
        <dbReference type="ARBA" id="ARBA00022475"/>
    </source>
</evidence>
<feature type="transmembrane region" description="Helical" evidence="17">
    <location>
        <begin position="342"/>
        <end position="365"/>
    </location>
</feature>
<feature type="transmembrane region" description="Helical" evidence="17">
    <location>
        <begin position="566"/>
        <end position="589"/>
    </location>
</feature>
<dbReference type="PANTHER" id="PTHR43185">
    <property type="entry name" value="FERROUS IRON TRANSPORT PROTEIN B"/>
    <property type="match status" value="1"/>
</dbReference>
<dbReference type="PANTHER" id="PTHR43185:SF1">
    <property type="entry name" value="FE(2+) TRANSPORTER FEOB"/>
    <property type="match status" value="1"/>
</dbReference>
<evidence type="ECO:0000256" key="3">
    <source>
        <dbReference type="ARBA" id="ARBA00022448"/>
    </source>
</evidence>
<dbReference type="GO" id="GO:0046872">
    <property type="term" value="F:metal ion binding"/>
    <property type="evidence" value="ECO:0007669"/>
    <property type="project" value="UniProtKB-KW"/>
</dbReference>
<dbReference type="RefSeq" id="WP_011879024.1">
    <property type="nucleotide sequence ID" value="NC_009253.1"/>
</dbReference>
<gene>
    <name evidence="19" type="ordered locus">Dred_2723</name>
</gene>
<keyword evidence="20" id="KW-1185">Reference proteome</keyword>
<feature type="binding site" evidence="16">
    <location>
        <position position="24"/>
    </location>
    <ligand>
        <name>Mg(2+)</name>
        <dbReference type="ChEBI" id="CHEBI:18420"/>
        <label>2</label>
    </ligand>
</feature>
<dbReference type="KEGG" id="drm:Dred_2723"/>
<evidence type="ECO:0000256" key="17">
    <source>
        <dbReference type="RuleBase" id="RU362098"/>
    </source>
</evidence>
<evidence type="ECO:0000256" key="11">
    <source>
        <dbReference type="ARBA" id="ARBA00023065"/>
    </source>
</evidence>
<feature type="binding site" evidence="16">
    <location>
        <position position="25"/>
    </location>
    <ligand>
        <name>Mg(2+)</name>
        <dbReference type="ChEBI" id="CHEBI:18420"/>
        <label>2</label>
    </ligand>
</feature>
<feature type="transmembrane region" description="Helical" evidence="17">
    <location>
        <begin position="413"/>
        <end position="432"/>
    </location>
</feature>
<feature type="transmembrane region" description="Helical" evidence="17">
    <location>
        <begin position="523"/>
        <end position="546"/>
    </location>
</feature>
<dbReference type="FunFam" id="3.40.50.300:FF:000426">
    <property type="entry name" value="Ferrous iron transport protein B"/>
    <property type="match status" value="1"/>
</dbReference>
<dbReference type="Gene3D" id="3.40.50.300">
    <property type="entry name" value="P-loop containing nucleotide triphosphate hydrolases"/>
    <property type="match status" value="1"/>
</dbReference>
<dbReference type="GO" id="GO:0005525">
    <property type="term" value="F:GTP binding"/>
    <property type="evidence" value="ECO:0007669"/>
    <property type="project" value="UniProtKB-KW"/>
</dbReference>
<dbReference type="InterPro" id="IPR003373">
    <property type="entry name" value="Fe2_transport_prot-B"/>
</dbReference>
<keyword evidence="12 15" id="KW-0342">GTP-binding</keyword>
<sequence length="631" mass="68353">MLAINVALTGNPNTGKSTIFNALTGARQHIGNWPGVTVDKKVGQITKGNKQINIIDLPGTYSLSAYSLEERIVKDYLVGEKPDMVVNVVDASNIERNLYLTVQLLELAIPIVVNLNMMDDAKAKGYNINLAVLSKHLGVSVISSVATSKNGLRQLIDLLEPAVVTPPKVKESQLLAEHLAHIEKIKKSGKEDDLIEEEIIEARYDFINKVLSGAIVKNEGVVSWNEKLDNILTNRVLGIPIFIAIMYMMFELTFTWFGQPIADMLDAFVGGTLTGWVEGKLVAAGAADWLQSLVIDGIIGGVGGVLVFVPLIFTLFFLISFLDGTGYMARVAFIMDRAMRKIGLSGKAFLPMLVGFGCSVPAIMGARALDSERDRRVAILIAPFMSCGARLPVYALFAALFFPGSESKVVLSLYLLGIVVAIMMGVIFKVTLLKGEAEPFLMELPPYRIPTMKTVLLQTWEKGKGFLVKAGTIIFSMSVVIWFLSNFNFSGMVEIEDSLLASIGGVIAPLFTFHGFASWQSGVAVITGILAKEVVVSTLGVLYGVAEVAEEAVDAATQLQGSIGTIFTSLSAYAFMVFILLYTPCMAVLGTIKKELGSWKWTLFAAAYPFVLAWLISLVIYQGGLLLGFGG</sequence>
<evidence type="ECO:0000259" key="18">
    <source>
        <dbReference type="PROSITE" id="PS51711"/>
    </source>
</evidence>
<feature type="binding site" evidence="16">
    <location>
        <position position="21"/>
    </location>
    <ligand>
        <name>Mg(2+)</name>
        <dbReference type="ChEBI" id="CHEBI:18420"/>
        <label>2</label>
    </ligand>
</feature>
<dbReference type="Pfam" id="PF07670">
    <property type="entry name" value="Gate"/>
    <property type="match status" value="2"/>
</dbReference>
<reference evidence="19 20" key="1">
    <citation type="submission" date="2007-03" db="EMBL/GenBank/DDBJ databases">
        <title>Complete sequence of Desulfotomaculum reducens MI-1.</title>
        <authorList>
            <consortium name="US DOE Joint Genome Institute"/>
            <person name="Copeland A."/>
            <person name="Lucas S."/>
            <person name="Lapidus A."/>
            <person name="Barry K."/>
            <person name="Detter J.C."/>
            <person name="Glavina del Rio T."/>
            <person name="Hammon N."/>
            <person name="Israni S."/>
            <person name="Dalin E."/>
            <person name="Tice H."/>
            <person name="Pitluck S."/>
            <person name="Sims D."/>
            <person name="Brettin T."/>
            <person name="Bruce D."/>
            <person name="Han C."/>
            <person name="Tapia R."/>
            <person name="Schmutz J."/>
            <person name="Larimer F."/>
            <person name="Land M."/>
            <person name="Hauser L."/>
            <person name="Kyrpides N."/>
            <person name="Kim E."/>
            <person name="Tebo B.M."/>
            <person name="Richardson P."/>
        </authorList>
    </citation>
    <scope>NUCLEOTIDE SEQUENCE [LARGE SCALE GENOMIC DNA]</scope>
    <source>
        <strain evidence="19 20">MI-1</strain>
    </source>
</reference>
<dbReference type="HOGENOM" id="CLU_013350_3_2_9"/>
<comment type="function">
    <text evidence="1 17">Probable transporter of a GTP-driven Fe(2+) uptake system.</text>
</comment>
<evidence type="ECO:0000256" key="6">
    <source>
        <dbReference type="ARBA" id="ARBA00022519"/>
    </source>
</evidence>
<keyword evidence="6" id="KW-0997">Cell inner membrane</keyword>
<dbReference type="Pfam" id="PF02421">
    <property type="entry name" value="FeoB_N"/>
    <property type="match status" value="1"/>
</dbReference>
<comment type="subcellular location">
    <subcellularLocation>
        <location evidence="2">Cell inner membrane</location>
        <topology evidence="2">Multi-pass membrane protein</topology>
    </subcellularLocation>
    <subcellularLocation>
        <location evidence="17">Cell membrane</location>
        <topology evidence="17">Multi-pass membrane protein</topology>
    </subcellularLocation>
</comment>
<dbReference type="SUPFAM" id="SSF52540">
    <property type="entry name" value="P-loop containing nucleoside triphosphate hydrolases"/>
    <property type="match status" value="1"/>
</dbReference>
<dbReference type="NCBIfam" id="TIGR00231">
    <property type="entry name" value="small_GTP"/>
    <property type="match status" value="1"/>
</dbReference>
<feature type="transmembrane region" description="Helical" evidence="17">
    <location>
        <begin position="377"/>
        <end position="401"/>
    </location>
</feature>
<evidence type="ECO:0000256" key="10">
    <source>
        <dbReference type="ARBA" id="ARBA00023004"/>
    </source>
</evidence>
<keyword evidence="9 17" id="KW-1133">Transmembrane helix</keyword>
<dbReference type="InterPro" id="IPR006073">
    <property type="entry name" value="GTP-bd"/>
</dbReference>
<feature type="transmembrane region" description="Helical" evidence="17">
    <location>
        <begin position="237"/>
        <end position="257"/>
    </location>
</feature>
<feature type="transmembrane region" description="Helical" evidence="17">
    <location>
        <begin position="298"/>
        <end position="322"/>
    </location>
</feature>
<protein>
    <recommendedName>
        <fullName evidence="14 17">Ferrous iron transport protein B</fullName>
    </recommendedName>
</protein>
<dbReference type="InterPro" id="IPR011640">
    <property type="entry name" value="Fe2_transport_prot_B_C"/>
</dbReference>
<feature type="domain" description="FeoB-type G" evidence="18">
    <location>
        <begin position="3"/>
        <end position="165"/>
    </location>
</feature>
<evidence type="ECO:0000313" key="20">
    <source>
        <dbReference type="Proteomes" id="UP000001556"/>
    </source>
</evidence>
<dbReference type="EMBL" id="CP000612">
    <property type="protein sequence ID" value="ABO51227.1"/>
    <property type="molecule type" value="Genomic_DNA"/>
</dbReference>
<evidence type="ECO:0000256" key="16">
    <source>
        <dbReference type="PIRSR" id="PIRSR603373-2"/>
    </source>
</evidence>
<name>A4J824_DESRM</name>
<dbReference type="GO" id="GO:0015093">
    <property type="term" value="F:ferrous iron transmembrane transporter activity"/>
    <property type="evidence" value="ECO:0007669"/>
    <property type="project" value="UniProtKB-UniRule"/>
</dbReference>
<dbReference type="Proteomes" id="UP000001556">
    <property type="component" value="Chromosome"/>
</dbReference>
<keyword evidence="11" id="KW-0406">Ion transport</keyword>
<dbReference type="PRINTS" id="PR00326">
    <property type="entry name" value="GTP1OBG"/>
</dbReference>
<dbReference type="InterPro" id="IPR011642">
    <property type="entry name" value="Gate_dom"/>
</dbReference>
<dbReference type="AlphaFoldDB" id="A4J824"/>
<keyword evidence="8 15" id="KW-0547">Nucleotide-binding</keyword>
<evidence type="ECO:0000256" key="15">
    <source>
        <dbReference type="PIRSR" id="PIRSR603373-1"/>
    </source>
</evidence>
<dbReference type="OrthoDB" id="9809127at2"/>
<dbReference type="STRING" id="349161.Dred_2723"/>
<feature type="transmembrane region" description="Helical" evidence="17">
    <location>
        <begin position="499"/>
        <end position="516"/>
    </location>
</feature>
<evidence type="ECO:0000256" key="9">
    <source>
        <dbReference type="ARBA" id="ARBA00022989"/>
    </source>
</evidence>
<evidence type="ECO:0000256" key="14">
    <source>
        <dbReference type="NCBIfam" id="TIGR00437"/>
    </source>
</evidence>
<proteinExistence type="inferred from homology"/>
<feature type="binding site" evidence="15">
    <location>
        <begin position="116"/>
        <end position="119"/>
    </location>
    <ligand>
        <name>GTP</name>
        <dbReference type="ChEBI" id="CHEBI:37565"/>
        <label>4</label>
    </ligand>
</feature>
<evidence type="ECO:0000256" key="7">
    <source>
        <dbReference type="ARBA" id="ARBA00022692"/>
    </source>
</evidence>
<evidence type="ECO:0000256" key="1">
    <source>
        <dbReference type="ARBA" id="ARBA00003926"/>
    </source>
</evidence>
<comment type="similarity">
    <text evidence="17">Belongs to the TRAFAC class TrmE-Era-EngA-EngB-Septin-like GTPase superfamily. FeoB GTPase (TC 9.A.8) family.</text>
</comment>
<keyword evidence="7 17" id="KW-0812">Transmembrane</keyword>